<organism evidence="2 3">
    <name type="scientific">Sporothrix bragantina</name>
    <dbReference type="NCBI Taxonomy" id="671064"/>
    <lineage>
        <taxon>Eukaryota</taxon>
        <taxon>Fungi</taxon>
        <taxon>Dikarya</taxon>
        <taxon>Ascomycota</taxon>
        <taxon>Pezizomycotina</taxon>
        <taxon>Sordariomycetes</taxon>
        <taxon>Sordariomycetidae</taxon>
        <taxon>Ophiostomatales</taxon>
        <taxon>Ophiostomataceae</taxon>
        <taxon>Sporothrix</taxon>
    </lineage>
</organism>
<evidence type="ECO:0000313" key="3">
    <source>
        <dbReference type="Proteomes" id="UP001642406"/>
    </source>
</evidence>
<name>A0ABP0B548_9PEZI</name>
<accession>A0ABP0B548</accession>
<dbReference type="EMBL" id="CAWUHC010000012">
    <property type="protein sequence ID" value="CAK7214646.1"/>
    <property type="molecule type" value="Genomic_DNA"/>
</dbReference>
<gene>
    <name evidence="2" type="ORF">SBRCBS47491_002216</name>
</gene>
<feature type="compositionally biased region" description="Basic and acidic residues" evidence="1">
    <location>
        <begin position="107"/>
        <end position="120"/>
    </location>
</feature>
<feature type="compositionally biased region" description="Polar residues" evidence="1">
    <location>
        <begin position="96"/>
        <end position="105"/>
    </location>
</feature>
<dbReference type="Proteomes" id="UP001642406">
    <property type="component" value="Unassembled WGS sequence"/>
</dbReference>
<evidence type="ECO:0000256" key="1">
    <source>
        <dbReference type="SAM" id="MobiDB-lite"/>
    </source>
</evidence>
<reference evidence="2 3" key="1">
    <citation type="submission" date="2024-01" db="EMBL/GenBank/DDBJ databases">
        <authorList>
            <person name="Allen C."/>
            <person name="Tagirdzhanova G."/>
        </authorList>
    </citation>
    <scope>NUCLEOTIDE SEQUENCE [LARGE SCALE GENOMIC DNA]</scope>
</reference>
<sequence length="120" mass="13582">MGKHTATRAKAKTGWTSFKNCLMQWTYVLDQLARQWDRIPRARDLLTRLVDTTIDIVEKELCNKLSASDVRMLRHAHASRISRNKTIIWQLGSPGTAPTGSSLSKSPADHGEQQHNTRKS</sequence>
<feature type="region of interest" description="Disordered" evidence="1">
    <location>
        <begin position="90"/>
        <end position="120"/>
    </location>
</feature>
<comment type="caution">
    <text evidence="2">The sequence shown here is derived from an EMBL/GenBank/DDBJ whole genome shotgun (WGS) entry which is preliminary data.</text>
</comment>
<protein>
    <submittedName>
        <fullName evidence="2">Uncharacterized protein</fullName>
    </submittedName>
</protein>
<keyword evidence="3" id="KW-1185">Reference proteome</keyword>
<evidence type="ECO:0000313" key="2">
    <source>
        <dbReference type="EMBL" id="CAK7214646.1"/>
    </source>
</evidence>
<proteinExistence type="predicted"/>